<organism evidence="1">
    <name type="scientific">marine sediment metagenome</name>
    <dbReference type="NCBI Taxonomy" id="412755"/>
    <lineage>
        <taxon>unclassified sequences</taxon>
        <taxon>metagenomes</taxon>
        <taxon>ecological metagenomes</taxon>
    </lineage>
</organism>
<protein>
    <submittedName>
        <fullName evidence="1">Uncharacterized protein</fullName>
    </submittedName>
</protein>
<proteinExistence type="predicted"/>
<reference evidence="1" key="1">
    <citation type="journal article" date="2014" name="Front. Microbiol.">
        <title>High frequency of phylogenetically diverse reductive dehalogenase-homologous genes in deep subseafloor sedimentary metagenomes.</title>
        <authorList>
            <person name="Kawai M."/>
            <person name="Futagami T."/>
            <person name="Toyoda A."/>
            <person name="Takaki Y."/>
            <person name="Nishi S."/>
            <person name="Hori S."/>
            <person name="Arai W."/>
            <person name="Tsubouchi T."/>
            <person name="Morono Y."/>
            <person name="Uchiyama I."/>
            <person name="Ito T."/>
            <person name="Fujiyama A."/>
            <person name="Inagaki F."/>
            <person name="Takami H."/>
        </authorList>
    </citation>
    <scope>NUCLEOTIDE SEQUENCE</scope>
    <source>
        <strain evidence="1">Expedition CK06-06</strain>
    </source>
</reference>
<dbReference type="GO" id="GO:0016627">
    <property type="term" value="F:oxidoreductase activity, acting on the CH-CH group of donors"/>
    <property type="evidence" value="ECO:0007669"/>
    <property type="project" value="InterPro"/>
</dbReference>
<evidence type="ECO:0000313" key="1">
    <source>
        <dbReference type="EMBL" id="GAJ05412.1"/>
    </source>
</evidence>
<dbReference type="InterPro" id="IPR009100">
    <property type="entry name" value="AcylCoA_DH/oxidase_NM_dom_sf"/>
</dbReference>
<comment type="caution">
    <text evidence="1">The sequence shown here is derived from an EMBL/GenBank/DDBJ whole genome shotgun (WGS) entry which is preliminary data.</text>
</comment>
<gene>
    <name evidence="1" type="ORF">S12H4_41291</name>
</gene>
<feature type="non-terminal residue" evidence="1">
    <location>
        <position position="153"/>
    </location>
</feature>
<name>X1UP91_9ZZZZ</name>
<dbReference type="SUPFAM" id="SSF56645">
    <property type="entry name" value="Acyl-CoA dehydrogenase NM domain-like"/>
    <property type="match status" value="1"/>
</dbReference>
<accession>X1UP91</accession>
<dbReference type="EMBL" id="BARW01025147">
    <property type="protein sequence ID" value="GAJ05412.1"/>
    <property type="molecule type" value="Genomic_DNA"/>
</dbReference>
<sequence length="153" mass="17738">MKKITGVDILDEEVKEKLTTKNIYKIFNNFIMPLITEEERAFLEELELFLLKNIEPNIDLNTEVYELFPILGKKNYIQRLNNFGDCKRCNMRYEMLLSMATSIVDPELDLARVVTGVIFANPLFQFGKSDRITEVLHQIVTGKKIGCICITEK</sequence>
<dbReference type="AlphaFoldDB" id="X1UP91"/>